<sequence length="185" mass="21891">MAKRKYDWWTRNYQNRLLIFGIMLTGFGIYQLPTIWTFKSNLTQIKGTLRSADTYVTNVTDRRGRESRKSELIFYINGRQQKFYFAENIGDEWSNEKYEKILQGLKRADTVTVWVRKSEVDEYEPEVFQIDNDKTILLDFETVRTEKSPMTAFMLLLGLGSIIAFLCFRFPDKFNKTLGKNEQTT</sequence>
<reference evidence="2" key="1">
    <citation type="submission" date="2023-09" db="EMBL/GenBank/DDBJ databases">
        <title>Flavobacterium sp. 20NA77.7 isolated from freshwater.</title>
        <authorList>
            <person name="Le V."/>
            <person name="Ko S.-R."/>
            <person name="Ahn C.-Y."/>
            <person name="Oh H.-M."/>
        </authorList>
    </citation>
    <scope>NUCLEOTIDE SEQUENCE</scope>
    <source>
        <strain evidence="2">20NA77.7</strain>
    </source>
</reference>
<keyword evidence="1" id="KW-0472">Membrane</keyword>
<evidence type="ECO:0000313" key="2">
    <source>
        <dbReference type="EMBL" id="WMW77273.1"/>
    </source>
</evidence>
<feature type="transmembrane region" description="Helical" evidence="1">
    <location>
        <begin position="17"/>
        <end position="38"/>
    </location>
</feature>
<organism evidence="2 3">
    <name type="scientific">Flavobacterium nakdongensis</name>
    <dbReference type="NCBI Taxonomy" id="3073563"/>
    <lineage>
        <taxon>Bacteria</taxon>
        <taxon>Pseudomonadati</taxon>
        <taxon>Bacteroidota</taxon>
        <taxon>Flavobacteriia</taxon>
        <taxon>Flavobacteriales</taxon>
        <taxon>Flavobacteriaceae</taxon>
        <taxon>Flavobacterium</taxon>
    </lineage>
</organism>
<gene>
    <name evidence="2" type="ORF">RF683_07160</name>
</gene>
<name>A0ABY9R7N2_9FLAO</name>
<dbReference type="RefSeq" id="WP_309531650.1">
    <property type="nucleotide sequence ID" value="NZ_CP133721.1"/>
</dbReference>
<proteinExistence type="predicted"/>
<keyword evidence="3" id="KW-1185">Reference proteome</keyword>
<keyword evidence="1" id="KW-0812">Transmembrane</keyword>
<evidence type="ECO:0000256" key="1">
    <source>
        <dbReference type="SAM" id="Phobius"/>
    </source>
</evidence>
<evidence type="ECO:0008006" key="4">
    <source>
        <dbReference type="Google" id="ProtNLM"/>
    </source>
</evidence>
<protein>
    <recommendedName>
        <fullName evidence="4">DUF3592 domain-containing protein</fullName>
    </recommendedName>
</protein>
<dbReference type="EMBL" id="CP133721">
    <property type="protein sequence ID" value="WMW77273.1"/>
    <property type="molecule type" value="Genomic_DNA"/>
</dbReference>
<evidence type="ECO:0000313" key="3">
    <source>
        <dbReference type="Proteomes" id="UP001180481"/>
    </source>
</evidence>
<feature type="transmembrane region" description="Helical" evidence="1">
    <location>
        <begin position="152"/>
        <end position="171"/>
    </location>
</feature>
<accession>A0ABY9R7N2</accession>
<keyword evidence="1" id="KW-1133">Transmembrane helix</keyword>
<dbReference type="Proteomes" id="UP001180481">
    <property type="component" value="Chromosome"/>
</dbReference>